<dbReference type="GO" id="GO:0016020">
    <property type="term" value="C:membrane"/>
    <property type="evidence" value="ECO:0007669"/>
    <property type="project" value="UniProtKB-SubCell"/>
</dbReference>
<organism evidence="9 10">
    <name type="scientific">Bowdeniella nasicola</name>
    <dbReference type="NCBI Taxonomy" id="208480"/>
    <lineage>
        <taxon>Bacteria</taxon>
        <taxon>Bacillati</taxon>
        <taxon>Actinomycetota</taxon>
        <taxon>Actinomycetes</taxon>
        <taxon>Actinomycetales</taxon>
        <taxon>Actinomycetaceae</taxon>
        <taxon>Bowdeniella</taxon>
    </lineage>
</organism>
<dbReference type="Pfam" id="PF03180">
    <property type="entry name" value="Lipoprotein_9"/>
    <property type="match status" value="1"/>
</dbReference>
<comment type="similarity">
    <text evidence="6">Belongs to the nlpA lipoprotein family.</text>
</comment>
<proteinExistence type="inferred from homology"/>
<dbReference type="Proteomes" id="UP000199288">
    <property type="component" value="Unassembled WGS sequence"/>
</dbReference>
<feature type="signal peptide" evidence="8">
    <location>
        <begin position="1"/>
        <end position="24"/>
    </location>
</feature>
<dbReference type="PANTHER" id="PTHR30429">
    <property type="entry name" value="D-METHIONINE-BINDING LIPOPROTEIN METQ"/>
    <property type="match status" value="1"/>
</dbReference>
<feature type="lipid moiety-binding region" description="S-diacylglycerol cysteine" evidence="7">
    <location>
        <position position="25"/>
    </location>
</feature>
<evidence type="ECO:0000313" key="9">
    <source>
        <dbReference type="EMBL" id="SEA25456.1"/>
    </source>
</evidence>
<dbReference type="OrthoDB" id="9812878at2"/>
<evidence type="ECO:0000256" key="6">
    <source>
        <dbReference type="PIRNR" id="PIRNR002854"/>
    </source>
</evidence>
<keyword evidence="10" id="KW-1185">Reference proteome</keyword>
<evidence type="ECO:0000256" key="2">
    <source>
        <dbReference type="ARBA" id="ARBA00022729"/>
    </source>
</evidence>
<evidence type="ECO:0000256" key="4">
    <source>
        <dbReference type="ARBA" id="ARBA00023139"/>
    </source>
</evidence>
<comment type="subcellular location">
    <subcellularLocation>
        <location evidence="1">Membrane</location>
        <topology evidence="1">Lipid-anchor</topology>
    </subcellularLocation>
</comment>
<accession>A0A1H3ZNV5</accession>
<dbReference type="SUPFAM" id="SSF53850">
    <property type="entry name" value="Periplasmic binding protein-like II"/>
    <property type="match status" value="1"/>
</dbReference>
<dbReference type="EMBL" id="FNQV01000006">
    <property type="protein sequence ID" value="SEA25456.1"/>
    <property type="molecule type" value="Genomic_DNA"/>
</dbReference>
<evidence type="ECO:0000256" key="1">
    <source>
        <dbReference type="ARBA" id="ARBA00004635"/>
    </source>
</evidence>
<dbReference type="InterPro" id="IPR004872">
    <property type="entry name" value="Lipoprotein_NlpA"/>
</dbReference>
<feature type="chain" id="PRO_5038434040" description="Lipoprotein" evidence="8">
    <location>
        <begin position="25"/>
        <end position="298"/>
    </location>
</feature>
<evidence type="ECO:0000256" key="3">
    <source>
        <dbReference type="ARBA" id="ARBA00023136"/>
    </source>
</evidence>
<dbReference type="PROSITE" id="PS51257">
    <property type="entry name" value="PROKAR_LIPOPROTEIN"/>
    <property type="match status" value="1"/>
</dbReference>
<dbReference type="PANTHER" id="PTHR30429:SF0">
    <property type="entry name" value="METHIONINE-BINDING LIPOPROTEIN METQ"/>
    <property type="match status" value="1"/>
</dbReference>
<sequence>MSRSRTTRLSIAAITAATALTLAACGGNGTTNSATTPASGDTSAAAEGGAPVKLIVGASPVPHAEILNFVKSEGLAEKAGLDLEIVEYTDYVQPNVALSEGDLDANYFQHLPYLEAEIADKGYEFSHFEGVHIEPYGIYSEKIKNISELADGAKVGISNDPSNQARALDLLVKEGALQKIDKDDVSIVDYDGNAEANPKKLEFVETEAPALPRVLPDVDIAIINGNFALEGGLKPSEDAIVLESVDGNPYANLVAYRSNEEGEKLDALKKLDEILHGQEVADFIKKTWPNGEVISSKN</sequence>
<evidence type="ECO:0000256" key="7">
    <source>
        <dbReference type="PIRSR" id="PIRSR002854-1"/>
    </source>
</evidence>
<keyword evidence="5 6" id="KW-0449">Lipoprotein</keyword>
<keyword evidence="4" id="KW-0564">Palmitate</keyword>
<reference evidence="10" key="1">
    <citation type="submission" date="2016-10" db="EMBL/GenBank/DDBJ databases">
        <authorList>
            <person name="Varghese N."/>
            <person name="Submissions S."/>
        </authorList>
    </citation>
    <scope>NUCLEOTIDE SEQUENCE [LARGE SCALE GENOMIC DNA]</scope>
    <source>
        <strain evidence="10">KPR-1</strain>
    </source>
</reference>
<dbReference type="PIRSF" id="PIRSF002854">
    <property type="entry name" value="MetQ"/>
    <property type="match status" value="1"/>
</dbReference>
<protein>
    <recommendedName>
        <fullName evidence="6">Lipoprotein</fullName>
    </recommendedName>
</protein>
<dbReference type="AlphaFoldDB" id="A0A1H3ZNV5"/>
<gene>
    <name evidence="9" type="ORF">SAMN02910418_01229</name>
</gene>
<evidence type="ECO:0000313" key="10">
    <source>
        <dbReference type="Proteomes" id="UP000199288"/>
    </source>
</evidence>
<keyword evidence="2 8" id="KW-0732">Signal</keyword>
<evidence type="ECO:0000256" key="8">
    <source>
        <dbReference type="SAM" id="SignalP"/>
    </source>
</evidence>
<dbReference type="Gene3D" id="3.40.190.10">
    <property type="entry name" value="Periplasmic binding protein-like II"/>
    <property type="match status" value="2"/>
</dbReference>
<dbReference type="RefSeq" id="WP_092563659.1">
    <property type="nucleotide sequence ID" value="NZ_FNQV01000006.1"/>
</dbReference>
<keyword evidence="3" id="KW-0472">Membrane</keyword>
<name>A0A1H3ZNV5_9ACTO</name>
<evidence type="ECO:0000256" key="5">
    <source>
        <dbReference type="ARBA" id="ARBA00023288"/>
    </source>
</evidence>